<organism evidence="2">
    <name type="scientific">Alexandrium monilatum</name>
    <dbReference type="NCBI Taxonomy" id="311494"/>
    <lineage>
        <taxon>Eukaryota</taxon>
        <taxon>Sar</taxon>
        <taxon>Alveolata</taxon>
        <taxon>Dinophyceae</taxon>
        <taxon>Gonyaulacales</taxon>
        <taxon>Pyrocystaceae</taxon>
        <taxon>Alexandrium</taxon>
    </lineage>
</organism>
<dbReference type="AlphaFoldDB" id="A0A7S4SD57"/>
<feature type="compositionally biased region" description="Low complexity" evidence="1">
    <location>
        <begin position="212"/>
        <end position="225"/>
    </location>
</feature>
<feature type="region of interest" description="Disordered" evidence="1">
    <location>
        <begin position="254"/>
        <end position="351"/>
    </location>
</feature>
<name>A0A7S4SD57_9DINO</name>
<gene>
    <name evidence="2" type="ORF">AMON00008_LOCUS48562</name>
</gene>
<protein>
    <submittedName>
        <fullName evidence="2">Uncharacterized protein</fullName>
    </submittedName>
</protein>
<reference evidence="2" key="1">
    <citation type="submission" date="2021-01" db="EMBL/GenBank/DDBJ databases">
        <authorList>
            <person name="Corre E."/>
            <person name="Pelletier E."/>
            <person name="Niang G."/>
            <person name="Scheremetjew M."/>
            <person name="Finn R."/>
            <person name="Kale V."/>
            <person name="Holt S."/>
            <person name="Cochrane G."/>
            <person name="Meng A."/>
            <person name="Brown T."/>
            <person name="Cohen L."/>
        </authorList>
    </citation>
    <scope>NUCLEOTIDE SEQUENCE</scope>
    <source>
        <strain evidence="2">CCMP3105</strain>
    </source>
</reference>
<dbReference type="EMBL" id="HBNR01068594">
    <property type="protein sequence ID" value="CAE4642084.1"/>
    <property type="molecule type" value="Transcribed_RNA"/>
</dbReference>
<feature type="compositionally biased region" description="Low complexity" evidence="1">
    <location>
        <begin position="296"/>
        <end position="311"/>
    </location>
</feature>
<sequence>MQSGAMHAPSVEAMQVVPAGALAKLPPPPAGTGITPARCRGVTKAGARCSWTAAAGSPVVAPLLSGSHYCSLHLAQDLERSGSPRQQPLERFFPRQKEAEELRAVPSPARSTRAALTREEHARIEENRRAALERRSRRMAEDLLGSCSAEPADGPRPTSNASAPGGAGCPGAPSTLTREQQARIAESRRRALERRRQRAAEGADDEAPRQTAGAGAAAASSEGSATPVVLQQPLGVATLGDAQPSQTTHMRTALTQEQRWRIEEKRSQAFERQRRRRGRERVADGAPAAEGQALVAAPSSPAGAATATPAGRSRDAGGRRRRQRSGPGHRSAYLGPDSLTEPHPTSAAAPLGSLHHGLTAAAAEHARRHRKHLREFGSEGARMKRGYTAACSRIARAHSDNVQVSDQPSRCVCPMCSSCGRQLQTVTREFTASEPMSSAAWEVSPHGAQLQI</sequence>
<accession>A0A7S4SD57</accession>
<feature type="compositionally biased region" description="Low complexity" evidence="1">
    <location>
        <begin position="159"/>
        <end position="174"/>
    </location>
</feature>
<evidence type="ECO:0000313" key="2">
    <source>
        <dbReference type="EMBL" id="CAE4642084.1"/>
    </source>
</evidence>
<proteinExistence type="predicted"/>
<feature type="compositionally biased region" description="Basic and acidic residues" evidence="1">
    <location>
        <begin position="258"/>
        <end position="272"/>
    </location>
</feature>
<feature type="region of interest" description="Disordered" evidence="1">
    <location>
        <begin position="98"/>
        <end position="122"/>
    </location>
</feature>
<feature type="region of interest" description="Disordered" evidence="1">
    <location>
        <begin position="146"/>
        <end position="227"/>
    </location>
</feature>
<evidence type="ECO:0000256" key="1">
    <source>
        <dbReference type="SAM" id="MobiDB-lite"/>
    </source>
</evidence>